<keyword evidence="2" id="KW-1185">Reference proteome</keyword>
<sequence>MVVWEGNSGASVQRKVVCRNLATFPILRVALGRRAGLRGTVEPCGTGDRGP</sequence>
<name>A0A5K7X660_9BACT</name>
<dbReference type="EMBL" id="AP021861">
    <property type="protein sequence ID" value="BBO31302.1"/>
    <property type="molecule type" value="Genomic_DNA"/>
</dbReference>
<dbReference type="Proteomes" id="UP000326837">
    <property type="component" value="Chromosome"/>
</dbReference>
<gene>
    <name evidence="1" type="ORF">PLANPX_0914</name>
</gene>
<protein>
    <submittedName>
        <fullName evidence="1">Uncharacterized protein</fullName>
    </submittedName>
</protein>
<dbReference type="KEGG" id="lpav:PLANPX_0914"/>
<dbReference type="AlphaFoldDB" id="A0A5K7X660"/>
<proteinExistence type="predicted"/>
<evidence type="ECO:0000313" key="2">
    <source>
        <dbReference type="Proteomes" id="UP000326837"/>
    </source>
</evidence>
<accession>A0A5K7X660</accession>
<organism evidence="1 2">
    <name type="scientific">Lacipirellula parvula</name>
    <dbReference type="NCBI Taxonomy" id="2650471"/>
    <lineage>
        <taxon>Bacteria</taxon>
        <taxon>Pseudomonadati</taxon>
        <taxon>Planctomycetota</taxon>
        <taxon>Planctomycetia</taxon>
        <taxon>Pirellulales</taxon>
        <taxon>Lacipirellulaceae</taxon>
        <taxon>Lacipirellula</taxon>
    </lineage>
</organism>
<evidence type="ECO:0000313" key="1">
    <source>
        <dbReference type="EMBL" id="BBO31302.1"/>
    </source>
</evidence>
<reference evidence="2" key="1">
    <citation type="submission" date="2019-10" db="EMBL/GenBank/DDBJ databases">
        <title>Lacipirellula parvula gen. nov., sp. nov., representing a lineage of planctomycetes widespread in freshwater anoxic habitats, and description of the family Lacipirellulaceae.</title>
        <authorList>
            <person name="Dedysh S.N."/>
            <person name="Kulichevskaya I.S."/>
            <person name="Beletsky A.V."/>
            <person name="Rakitin A.L."/>
            <person name="Mardanov A.V."/>
            <person name="Ivanova A.A."/>
            <person name="Saltykova V.X."/>
            <person name="Rijpstra W.I.C."/>
            <person name="Sinninghe Damste J.S."/>
            <person name="Ravin N.V."/>
        </authorList>
    </citation>
    <scope>NUCLEOTIDE SEQUENCE [LARGE SCALE GENOMIC DNA]</scope>
    <source>
        <strain evidence="2">PX69</strain>
    </source>
</reference>